<proteinExistence type="inferred from homology"/>
<dbReference type="CDD" id="cd16098">
    <property type="entry name" value="FliS"/>
    <property type="match status" value="1"/>
</dbReference>
<dbReference type="SUPFAM" id="SSF101116">
    <property type="entry name" value="Flagellar export chaperone FliS"/>
    <property type="match status" value="1"/>
</dbReference>
<reference evidence="7 8" key="1">
    <citation type="journal article" date="2012" name="BMC Genomics">
        <title>Comparative genomics of bacteria in the genus Providencia isolated from wild Drosophila melanogaster.</title>
        <authorList>
            <person name="Galac M.R."/>
            <person name="Lazzaro B.P."/>
        </authorList>
    </citation>
    <scope>NUCLEOTIDE SEQUENCE [LARGE SCALE GENOMIC DNA]</scope>
    <source>
        <strain evidence="7 8">DSM 19967</strain>
    </source>
</reference>
<evidence type="ECO:0000256" key="6">
    <source>
        <dbReference type="PIRNR" id="PIRNR039090"/>
    </source>
</evidence>
<dbReference type="GO" id="GO:0071973">
    <property type="term" value="P:bacterial-type flagellum-dependent cell motility"/>
    <property type="evidence" value="ECO:0007669"/>
    <property type="project" value="TreeGrafter"/>
</dbReference>
<evidence type="ECO:0000313" key="7">
    <source>
        <dbReference type="EMBL" id="EKT58587.1"/>
    </source>
</evidence>
<dbReference type="Pfam" id="PF02561">
    <property type="entry name" value="FliS"/>
    <property type="match status" value="1"/>
</dbReference>
<keyword evidence="5" id="KW-0143">Chaperone</keyword>
<organism evidence="7 8">
    <name type="scientific">Providencia sneebia DSM 19967</name>
    <dbReference type="NCBI Taxonomy" id="1141660"/>
    <lineage>
        <taxon>Bacteria</taxon>
        <taxon>Pseudomonadati</taxon>
        <taxon>Pseudomonadota</taxon>
        <taxon>Gammaproteobacteria</taxon>
        <taxon>Enterobacterales</taxon>
        <taxon>Morganellaceae</taxon>
        <taxon>Providencia</taxon>
    </lineage>
</organism>
<dbReference type="NCBIfam" id="TIGR00208">
    <property type="entry name" value="fliS"/>
    <property type="match status" value="1"/>
</dbReference>
<dbReference type="InterPro" id="IPR036584">
    <property type="entry name" value="FliS_sf"/>
</dbReference>
<evidence type="ECO:0000313" key="8">
    <source>
        <dbReference type="Proteomes" id="UP000010290"/>
    </source>
</evidence>
<dbReference type="PATRIC" id="fig|1141660.3.peg.1547"/>
<comment type="subcellular location">
    <subcellularLocation>
        <location evidence="1 6">Cytoplasm</location>
        <location evidence="1 6">Cytosol</location>
    </subcellularLocation>
</comment>
<keyword evidence="7" id="KW-0969">Cilium</keyword>
<dbReference type="OrthoDB" id="9792010at2"/>
<dbReference type="PIRSF" id="PIRSF039090">
    <property type="entry name" value="Flis"/>
    <property type="match status" value="1"/>
</dbReference>
<evidence type="ECO:0000256" key="3">
    <source>
        <dbReference type="ARBA" id="ARBA00022490"/>
    </source>
</evidence>
<comment type="caution">
    <text evidence="7">The sequence shown here is derived from an EMBL/GenBank/DDBJ whole genome shotgun (WGS) entry which is preliminary data.</text>
</comment>
<dbReference type="Proteomes" id="UP000010290">
    <property type="component" value="Chromosome"/>
</dbReference>
<dbReference type="Gene3D" id="1.20.120.340">
    <property type="entry name" value="Flagellar protein FliS"/>
    <property type="match status" value="1"/>
</dbReference>
<evidence type="ECO:0000256" key="1">
    <source>
        <dbReference type="ARBA" id="ARBA00004514"/>
    </source>
</evidence>
<accession>K8WM84</accession>
<dbReference type="HOGENOM" id="CLU_080373_1_0_6"/>
<evidence type="ECO:0000256" key="4">
    <source>
        <dbReference type="ARBA" id="ARBA00022795"/>
    </source>
</evidence>
<dbReference type="EMBL" id="AKKN01000007">
    <property type="protein sequence ID" value="EKT58587.1"/>
    <property type="molecule type" value="Genomic_DNA"/>
</dbReference>
<dbReference type="PANTHER" id="PTHR34773">
    <property type="entry name" value="FLAGELLAR SECRETION CHAPERONE FLIS"/>
    <property type="match status" value="1"/>
</dbReference>
<dbReference type="AlphaFoldDB" id="K8WM84"/>
<dbReference type="RefSeq" id="WP_008915381.1">
    <property type="nucleotide sequence ID" value="NZ_CM001773.1"/>
</dbReference>
<evidence type="ECO:0000256" key="2">
    <source>
        <dbReference type="ARBA" id="ARBA00008787"/>
    </source>
</evidence>
<gene>
    <name evidence="7" type="primary">fliS</name>
    <name evidence="7" type="ORF">OO7_07724</name>
</gene>
<sequence>MYKQKSHLTYNKINLESQINDATPYQLISLLYKEALSAIKRAEIFMQQNNIIEKCTSISKAIDILDTGLKQALNHEAGGEIANNLEILYDYMILRLFNANIENNIDYLQEVYKLLLNISNTWKQIGINFNER</sequence>
<protein>
    <recommendedName>
        <fullName evidence="6">Flagellar secretion chaperone FliS</fullName>
    </recommendedName>
</protein>
<keyword evidence="8" id="KW-1185">Reference proteome</keyword>
<comment type="similarity">
    <text evidence="2 6">Belongs to the FliS family.</text>
</comment>
<dbReference type="InterPro" id="IPR003713">
    <property type="entry name" value="FliS"/>
</dbReference>
<dbReference type="GO" id="GO:0044780">
    <property type="term" value="P:bacterial-type flagellum assembly"/>
    <property type="evidence" value="ECO:0007669"/>
    <property type="project" value="InterPro"/>
</dbReference>
<dbReference type="GO" id="GO:0005829">
    <property type="term" value="C:cytosol"/>
    <property type="evidence" value="ECO:0007669"/>
    <property type="project" value="UniProtKB-SubCell"/>
</dbReference>
<dbReference type="PANTHER" id="PTHR34773:SF1">
    <property type="entry name" value="FLAGELLAR SECRETION CHAPERONE FLIS"/>
    <property type="match status" value="1"/>
</dbReference>
<keyword evidence="3 6" id="KW-0963">Cytoplasm</keyword>
<keyword evidence="4 6" id="KW-1005">Bacterial flagellum biogenesis</keyword>
<keyword evidence="7" id="KW-0282">Flagellum</keyword>
<name>K8WM84_9GAMM</name>
<keyword evidence="7" id="KW-0966">Cell projection</keyword>
<evidence type="ECO:0000256" key="5">
    <source>
        <dbReference type="ARBA" id="ARBA00023186"/>
    </source>
</evidence>